<feature type="chain" id="PRO_5035469783" description="Ricin B lectin domain-containing protein" evidence="1">
    <location>
        <begin position="23"/>
        <end position="211"/>
    </location>
</feature>
<gene>
    <name evidence="2" type="ORF">FFLO_04262</name>
</gene>
<reference evidence="2" key="1">
    <citation type="submission" date="2020-04" db="EMBL/GenBank/DDBJ databases">
        <title>Analysis of mating type loci in Filobasidium floriforme.</title>
        <authorList>
            <person name="Nowrousian M."/>
        </authorList>
    </citation>
    <scope>NUCLEOTIDE SEQUENCE</scope>
    <source>
        <strain evidence="2">CBS 6242</strain>
    </source>
</reference>
<name>A0A8K0JJD1_9TREE</name>
<comment type="caution">
    <text evidence="2">The sequence shown here is derived from an EMBL/GenBank/DDBJ whole genome shotgun (WGS) entry which is preliminary data.</text>
</comment>
<evidence type="ECO:0000256" key="1">
    <source>
        <dbReference type="SAM" id="SignalP"/>
    </source>
</evidence>
<sequence>MHSSAYLIKTLSAIALLSAVTAVPLHSRDEEDDRIEAPSADDQPLIQLQIHPNNRTDLCLGQISPGPVENSTLSITDCDYISPNNETAFYSFWTASQSDKADDNPAYGFELRLNGTDLCIDTQYGISNSTARLGRCRDDAPSQQLLYSDNRQINVPQTFTCLGVGQYNFPEFQDCIPEQVEQTWTFEAFPGLKQKPMRTLTNATNDASEED</sequence>
<organism evidence="2 3">
    <name type="scientific">Filobasidium floriforme</name>
    <dbReference type="NCBI Taxonomy" id="5210"/>
    <lineage>
        <taxon>Eukaryota</taxon>
        <taxon>Fungi</taxon>
        <taxon>Dikarya</taxon>
        <taxon>Basidiomycota</taxon>
        <taxon>Agaricomycotina</taxon>
        <taxon>Tremellomycetes</taxon>
        <taxon>Filobasidiales</taxon>
        <taxon>Filobasidiaceae</taxon>
        <taxon>Filobasidium</taxon>
    </lineage>
</organism>
<dbReference type="AlphaFoldDB" id="A0A8K0JJD1"/>
<dbReference type="PROSITE" id="PS50231">
    <property type="entry name" value="RICIN_B_LECTIN"/>
    <property type="match status" value="1"/>
</dbReference>
<evidence type="ECO:0000313" key="3">
    <source>
        <dbReference type="Proteomes" id="UP000812966"/>
    </source>
</evidence>
<proteinExistence type="predicted"/>
<evidence type="ECO:0008006" key="4">
    <source>
        <dbReference type="Google" id="ProtNLM"/>
    </source>
</evidence>
<keyword evidence="1" id="KW-0732">Signal</keyword>
<dbReference type="Proteomes" id="UP000812966">
    <property type="component" value="Unassembled WGS sequence"/>
</dbReference>
<feature type="signal peptide" evidence="1">
    <location>
        <begin position="1"/>
        <end position="22"/>
    </location>
</feature>
<evidence type="ECO:0000313" key="2">
    <source>
        <dbReference type="EMBL" id="KAG7531603.1"/>
    </source>
</evidence>
<keyword evidence="3" id="KW-1185">Reference proteome</keyword>
<protein>
    <recommendedName>
        <fullName evidence="4">Ricin B lectin domain-containing protein</fullName>
    </recommendedName>
</protein>
<dbReference type="InterPro" id="IPR035992">
    <property type="entry name" value="Ricin_B-like_lectins"/>
</dbReference>
<dbReference type="SUPFAM" id="SSF50370">
    <property type="entry name" value="Ricin B-like lectins"/>
    <property type="match status" value="1"/>
</dbReference>
<dbReference type="Gene3D" id="2.80.10.50">
    <property type="match status" value="1"/>
</dbReference>
<accession>A0A8K0JJD1</accession>
<dbReference type="EMBL" id="JABELV010000087">
    <property type="protein sequence ID" value="KAG7531603.1"/>
    <property type="molecule type" value="Genomic_DNA"/>
</dbReference>